<dbReference type="GeneID" id="73349090"/>
<dbReference type="GO" id="GO:0006270">
    <property type="term" value="P:DNA replication initiation"/>
    <property type="evidence" value="ECO:0007669"/>
    <property type="project" value="TreeGrafter"/>
</dbReference>
<evidence type="ECO:0000256" key="13">
    <source>
        <dbReference type="ARBA" id="ARBA00023242"/>
    </source>
</evidence>
<dbReference type="Pfam" id="PF00628">
    <property type="entry name" value="PHD"/>
    <property type="match status" value="1"/>
</dbReference>
<dbReference type="RefSeq" id="XP_049151226.1">
    <property type="nucleotide sequence ID" value="XM_049294080.1"/>
</dbReference>
<feature type="compositionally biased region" description="Low complexity" evidence="15">
    <location>
        <begin position="1260"/>
        <end position="1273"/>
    </location>
</feature>
<feature type="compositionally biased region" description="Basic and acidic residues" evidence="15">
    <location>
        <begin position="250"/>
        <end position="263"/>
    </location>
</feature>
<evidence type="ECO:0000256" key="9">
    <source>
        <dbReference type="ARBA" id="ARBA00022771"/>
    </source>
</evidence>
<evidence type="ECO:0000259" key="16">
    <source>
        <dbReference type="PROSITE" id="PS50016"/>
    </source>
</evidence>
<feature type="compositionally biased region" description="Basic and acidic residues" evidence="15">
    <location>
        <begin position="991"/>
        <end position="1049"/>
    </location>
</feature>
<accession>A0A9Q8T5Y9</accession>
<dbReference type="PANTHER" id="PTHR12087:SF0">
    <property type="entry name" value="ORIGIN RECOGNITION COMPLEX SUBUNIT 4"/>
    <property type="match status" value="1"/>
</dbReference>
<dbReference type="Gene3D" id="3.30.40.10">
    <property type="entry name" value="Zinc/RING finger domain, C3HC4 (zinc finger)"/>
    <property type="match status" value="1"/>
</dbReference>
<dbReference type="InterPro" id="IPR019787">
    <property type="entry name" value="Znf_PHD-finger"/>
</dbReference>
<feature type="region of interest" description="Disordered" evidence="15">
    <location>
        <begin position="131"/>
        <end position="620"/>
    </location>
</feature>
<dbReference type="GO" id="GO:0003688">
    <property type="term" value="F:DNA replication origin binding"/>
    <property type="evidence" value="ECO:0007669"/>
    <property type="project" value="TreeGrafter"/>
</dbReference>
<keyword evidence="18" id="KW-1185">Reference proteome</keyword>
<comment type="similarity">
    <text evidence="4">Belongs to the INCENP family.</text>
</comment>
<dbReference type="InterPro" id="IPR013083">
    <property type="entry name" value="Znf_RING/FYVE/PHD"/>
</dbReference>
<feature type="region of interest" description="Disordered" evidence="15">
    <location>
        <begin position="699"/>
        <end position="725"/>
    </location>
</feature>
<dbReference type="KEGG" id="clup:CLUP02_15156"/>
<feature type="compositionally biased region" description="Polar residues" evidence="15">
    <location>
        <begin position="1695"/>
        <end position="1709"/>
    </location>
</feature>
<feature type="region of interest" description="Disordered" evidence="15">
    <location>
        <begin position="633"/>
        <end position="674"/>
    </location>
</feature>
<feature type="compositionally biased region" description="Acidic residues" evidence="15">
    <location>
        <begin position="181"/>
        <end position="203"/>
    </location>
</feature>
<keyword evidence="9 14" id="KW-0863">Zinc-finger</keyword>
<name>A0A9Q8T5Y9_9PEZI</name>
<gene>
    <name evidence="17" type="ORF">CLUP02_15156</name>
</gene>
<protein>
    <recommendedName>
        <fullName evidence="5">Origin recognition complex subunit 4</fullName>
    </recommendedName>
</protein>
<dbReference type="PROSITE" id="PS01359">
    <property type="entry name" value="ZF_PHD_1"/>
    <property type="match status" value="1"/>
</dbReference>
<keyword evidence="12" id="KW-0206">Cytoskeleton</keyword>
<dbReference type="InterPro" id="IPR041664">
    <property type="entry name" value="AAA_16"/>
</dbReference>
<evidence type="ECO:0000256" key="8">
    <source>
        <dbReference type="ARBA" id="ARBA00022723"/>
    </source>
</evidence>
<dbReference type="InterPro" id="IPR011011">
    <property type="entry name" value="Znf_FYVE_PHD"/>
</dbReference>
<feature type="compositionally biased region" description="Acidic residues" evidence="15">
    <location>
        <begin position="1804"/>
        <end position="1825"/>
    </location>
</feature>
<feature type="compositionally biased region" description="Polar residues" evidence="15">
    <location>
        <begin position="1523"/>
        <end position="1554"/>
    </location>
</feature>
<proteinExistence type="inferred from homology"/>
<keyword evidence="11" id="KW-0238">DNA-binding</keyword>
<dbReference type="EMBL" id="CP019480">
    <property type="protein sequence ID" value="UQC89625.1"/>
    <property type="molecule type" value="Genomic_DNA"/>
</dbReference>
<feature type="compositionally biased region" description="Basic and acidic residues" evidence="15">
    <location>
        <begin position="565"/>
        <end position="577"/>
    </location>
</feature>
<dbReference type="InterPro" id="IPR032705">
    <property type="entry name" value="ORC4_C"/>
</dbReference>
<organism evidence="17 18">
    <name type="scientific">Colletotrichum lupini</name>
    <dbReference type="NCBI Taxonomy" id="145971"/>
    <lineage>
        <taxon>Eukaryota</taxon>
        <taxon>Fungi</taxon>
        <taxon>Dikarya</taxon>
        <taxon>Ascomycota</taxon>
        <taxon>Pezizomycotina</taxon>
        <taxon>Sordariomycetes</taxon>
        <taxon>Hypocreomycetidae</taxon>
        <taxon>Glomerellales</taxon>
        <taxon>Glomerellaceae</taxon>
        <taxon>Colletotrichum</taxon>
        <taxon>Colletotrichum acutatum species complex</taxon>
    </lineage>
</organism>
<dbReference type="InterPro" id="IPR016527">
    <property type="entry name" value="ORC4"/>
</dbReference>
<evidence type="ECO:0000313" key="17">
    <source>
        <dbReference type="EMBL" id="UQC89625.1"/>
    </source>
</evidence>
<feature type="region of interest" description="Disordered" evidence="15">
    <location>
        <begin position="747"/>
        <end position="1205"/>
    </location>
</feature>
<feature type="compositionally biased region" description="Polar residues" evidence="15">
    <location>
        <begin position="928"/>
        <end position="953"/>
    </location>
</feature>
<dbReference type="GO" id="GO:0005664">
    <property type="term" value="C:nuclear origin of replication recognition complex"/>
    <property type="evidence" value="ECO:0007669"/>
    <property type="project" value="TreeGrafter"/>
</dbReference>
<feature type="compositionally biased region" description="Low complexity" evidence="15">
    <location>
        <begin position="265"/>
        <end position="281"/>
    </location>
</feature>
<dbReference type="Pfam" id="PF13191">
    <property type="entry name" value="AAA_16"/>
    <property type="match status" value="1"/>
</dbReference>
<comment type="subcellular location">
    <subcellularLocation>
        <location evidence="2">Cytoplasm</location>
        <location evidence="2">Cytoskeleton</location>
        <location evidence="2">Spindle</location>
    </subcellularLocation>
    <subcellularLocation>
        <location evidence="1">Nucleus</location>
    </subcellularLocation>
</comment>
<feature type="compositionally biased region" description="Polar residues" evidence="15">
    <location>
        <begin position="972"/>
        <end position="983"/>
    </location>
</feature>
<keyword evidence="13" id="KW-0539">Nucleus</keyword>
<keyword evidence="7" id="KW-0235">DNA replication</keyword>
<feature type="region of interest" description="Disordered" evidence="15">
    <location>
        <begin position="1491"/>
        <end position="1587"/>
    </location>
</feature>
<dbReference type="SUPFAM" id="SSF52540">
    <property type="entry name" value="P-loop containing nucleoside triphosphate hydrolases"/>
    <property type="match status" value="1"/>
</dbReference>
<feature type="region of interest" description="Disordered" evidence="15">
    <location>
        <begin position="1602"/>
        <end position="1754"/>
    </location>
</feature>
<feature type="compositionally biased region" description="Basic and acidic residues" evidence="15">
    <location>
        <begin position="902"/>
        <end position="918"/>
    </location>
</feature>
<dbReference type="CDD" id="cd15492">
    <property type="entry name" value="PHD_BRPF_JADE_like"/>
    <property type="match status" value="1"/>
</dbReference>
<feature type="compositionally biased region" description="Basic and acidic residues" evidence="15">
    <location>
        <begin position="765"/>
        <end position="838"/>
    </location>
</feature>
<dbReference type="GO" id="GO:0008270">
    <property type="term" value="F:zinc ion binding"/>
    <property type="evidence" value="ECO:0007669"/>
    <property type="project" value="UniProtKB-KW"/>
</dbReference>
<dbReference type="SUPFAM" id="SSF57903">
    <property type="entry name" value="FYVE/PHD zinc finger"/>
    <property type="match status" value="1"/>
</dbReference>
<feature type="compositionally biased region" description="Polar residues" evidence="15">
    <location>
        <begin position="452"/>
        <end position="486"/>
    </location>
</feature>
<dbReference type="FunFam" id="3.40.50.300:FF:001597">
    <property type="entry name" value="Origin recognition complex subunit Orc4"/>
    <property type="match status" value="1"/>
</dbReference>
<feature type="domain" description="PHD-type" evidence="16">
    <location>
        <begin position="1837"/>
        <end position="1887"/>
    </location>
</feature>
<evidence type="ECO:0000256" key="15">
    <source>
        <dbReference type="SAM" id="MobiDB-lite"/>
    </source>
</evidence>
<dbReference type="InterPro" id="IPR001965">
    <property type="entry name" value="Znf_PHD"/>
</dbReference>
<dbReference type="Gene3D" id="3.40.50.300">
    <property type="entry name" value="P-loop containing nucleotide triphosphate hydrolases"/>
    <property type="match status" value="1"/>
</dbReference>
<feature type="compositionally biased region" description="Low complexity" evidence="15">
    <location>
        <begin position="487"/>
        <end position="504"/>
    </location>
</feature>
<feature type="region of interest" description="Disordered" evidence="15">
    <location>
        <begin position="1241"/>
        <end position="1306"/>
    </location>
</feature>
<evidence type="ECO:0000256" key="5">
    <source>
        <dbReference type="ARBA" id="ARBA00019083"/>
    </source>
</evidence>
<evidence type="ECO:0000256" key="14">
    <source>
        <dbReference type="PROSITE-ProRule" id="PRU00146"/>
    </source>
</evidence>
<dbReference type="Pfam" id="PF03941">
    <property type="entry name" value="INCENP_ARK-bind"/>
    <property type="match status" value="1"/>
</dbReference>
<comment type="similarity">
    <text evidence="3">Belongs to the ORC4 family.</text>
</comment>
<evidence type="ECO:0000256" key="12">
    <source>
        <dbReference type="ARBA" id="ARBA00023212"/>
    </source>
</evidence>
<feature type="compositionally biased region" description="Low complexity" evidence="15">
    <location>
        <begin position="954"/>
        <end position="971"/>
    </location>
</feature>
<dbReference type="SMART" id="SM00249">
    <property type="entry name" value="PHD"/>
    <property type="match status" value="1"/>
</dbReference>
<dbReference type="CDD" id="cd00009">
    <property type="entry name" value="AAA"/>
    <property type="match status" value="1"/>
</dbReference>
<dbReference type="GO" id="GO:0005819">
    <property type="term" value="C:spindle"/>
    <property type="evidence" value="ECO:0007669"/>
    <property type="project" value="UniProtKB-SubCell"/>
</dbReference>
<evidence type="ECO:0000313" key="18">
    <source>
        <dbReference type="Proteomes" id="UP000830671"/>
    </source>
</evidence>
<dbReference type="InterPro" id="IPR005635">
    <property type="entry name" value="Inner_centromere_prot_ARK-bd"/>
</dbReference>
<evidence type="ECO:0000256" key="7">
    <source>
        <dbReference type="ARBA" id="ARBA00022705"/>
    </source>
</evidence>
<evidence type="ECO:0000256" key="2">
    <source>
        <dbReference type="ARBA" id="ARBA00004186"/>
    </source>
</evidence>
<reference evidence="17" key="1">
    <citation type="journal article" date="2021" name="Mol. Plant Microbe Interact.">
        <title>Complete Genome Sequence of the Plant-Pathogenic Fungus Colletotrichum lupini.</title>
        <authorList>
            <person name="Baroncelli R."/>
            <person name="Pensec F."/>
            <person name="Da Lio D."/>
            <person name="Boufleur T."/>
            <person name="Vicente I."/>
            <person name="Sarrocco S."/>
            <person name="Picot A."/>
            <person name="Baraldi E."/>
            <person name="Sukno S."/>
            <person name="Thon M."/>
            <person name="Le Floch G."/>
        </authorList>
    </citation>
    <scope>NUCLEOTIDE SEQUENCE</scope>
    <source>
        <strain evidence="17">IMI 504893</strain>
    </source>
</reference>
<evidence type="ECO:0000256" key="10">
    <source>
        <dbReference type="ARBA" id="ARBA00022833"/>
    </source>
</evidence>
<dbReference type="InterPro" id="IPR019786">
    <property type="entry name" value="Zinc_finger_PHD-type_CS"/>
</dbReference>
<dbReference type="InterPro" id="IPR027417">
    <property type="entry name" value="P-loop_NTPase"/>
</dbReference>
<dbReference type="Pfam" id="PF14629">
    <property type="entry name" value="ORC4_C"/>
    <property type="match status" value="1"/>
</dbReference>
<dbReference type="PANTHER" id="PTHR12087">
    <property type="entry name" value="ORIGIN RECOGNITION COMPLEX SUBUNIT 4"/>
    <property type="match status" value="1"/>
</dbReference>
<feature type="compositionally biased region" description="Acidic residues" evidence="15">
    <location>
        <begin position="1285"/>
        <end position="1297"/>
    </location>
</feature>
<keyword evidence="6" id="KW-0963">Cytoplasm</keyword>
<sequence length="2354" mass="257243">MATMRGTRVPIGSASWINEERTTALSIVQAEAEEFSFAARNEFDWLNEHMAGVFNENEINVAEIFKTPGKLRSKTPRTARKVDNGEPRIVSLLLSRAQISTSANKVQPLSDVFSSTPNGAPNTFTQHLTRATPTAHPAPSTSSPLINRNISPLKAAPSPRPVSKQPVALADSGYYGSQDVDNMDNEEEDDDDMDVDLIEEETQIGEPRSSPPKTAGRTGHVAFEAIEQNAPRSPTETRTMRSPEVTFQTAKEEQTTRVIRDLIEEAPSPASSKTSAAPSPAKEARTPSPPIVSPKPRSAKKSVSPIKASPQKRSPAKQSSPPSSPVLGAAPSPMPEPSPAAESQDDVDVHMDDDTRSPSDDESSPIRPVRKSSLNFASLPAREPLKNKSIGARVSRTSHLDMNRQSYYGRQTGGKSLGNNMELLGESDDEEGNDDGMSIDGSAEDTKEVDNYASNHNKTYTQRLQDQINLLGKSQPNASRPSKSIPSSAVAQQLAQTTATQSVADVKAATPAKRSAAPPTPGAFPEDDDEEDEVEAGEEGDWIAPPVPAKDTPLASPRPHLPKSHTADVMEGIDRADTVSGPEFALPKQRQSPGRSGSPKRAPVIPERTTSVFGHGKSASVSVLPDLSKDKMVEDLSPAKKHVSVSNPLSAVPEDGRPETPQSPTRSFRDSPLKQVKNKLSSILKSSKGLLASSAAISAEGKSSLMSPSTARFGINPGPSTDSIVPQSIAAEPLYPDLSKRIAADAQTLSSMGSPEKPVARRTRASVEKEKEDKRKEKEAKLMADQMSKLDKARADEREKARTFSKEQEKIAAMEKKIAAQKEKEPEQEQVREVERPARTPAPKEAPKPTRTSPRKAKAQAEAEAAAQASQSEKPDVEMAEAPTPRPPPSAPRSVGPSQTARQRELRRPMKPTKEAPSKIKQAPTVIRVNTGSQHSQFHPSNSTLSSGLQETLGSSVKSKSSQPGSHSKQSLASMKSSVSSNGRPKALELAAKRKEQEEREAQRKRDAKLELERKRAAIQEEERKQELQRRQEAERQREREKEQAEAKKSAQRQAAIERAKQTRAPPPAVRSQPNGPPDYTASQRSDGQPPRPPSRMNSMAHRSQEDRPVNAVLSNASKPGSKRPLPQDSREDNGSRNPPARNGQSYKTQEAKRRRTSDDFADELDMDIQPPNIKGPPVRPPSVGFKKDMPTKSTYGYTNAPPSASRDLFKSTVTAQHHSTIKSTKQVDMNQFAQGHIPFAPNPNPAGPAHKTPARPMGAASTKSTAKATRSSPRFQDGEKIELPEIDTDEDEDDDDSHFGVAPWADSPDLRRALMKQETMNPEGIFGPPRALNMEEVFNNKERWHKFRARTSSANWSGSDRLTEDEIRKDLAARDKLRREGGWSYEMSKDLIWLSKAWRILLFLQGSKKTFIAGVEQHKACNYDRVNIDCESDMHLRAGCHGLQPSFDRMDGRGSDAVVHPGAVNPSTNYLTRIRETTLSFVLIRVATESRKRSRATPAKPDHSIPSSFKKRKLDANGNPIVASSPTTPKSTPGANSSALKKSARSRITSSPVSAYDVPDSPEDNPPRRIRNVRSVDRPAAKVPIPPRRNVDVDIYDIPCSDDELHSSPKEVNLQKASPTKRKSNAAAGHDVNEVNGGETIEEPQPQKGKSNKVLGKDEKVASTEESSSQIRSSGRRRTLTAKALEHVEKVASRSATPTSHARSSATANEVPESKKATGKANRNISMPLKGILTPSKRDGTPRRSKSVAFDSASALAQEEVFFEDLPTKSGRSRKPSQKVVEAKVVVAKTAKSRKAPPKVIDEEPQEEEDVESEVEEQQDEEPVAEASKQEEEEDEDVCSICTKPDSKPGNRILFCDGCDKAFHQKCYNVPKVPRGDWFCNDCVGQKQSRAVAADEAVKTPNFAKHLSNLQRVLLDRCTGRRRIKLIDQDDAYEKAHRLVEQTVLAGEGNSMLVIGARGCGKTTLLESIVDDLSLQHKKEFHVVRLNGFIHTDDKLALKEIWRQLGKEMEAEDEANARSNYADTMASLLALLSHPSEMAQAEEGVTSQAVVFIIDEFDMFAAHPRQTLLYNLFDVAQARKAPIAVLGCTTRIDVVESLEKRVKSRFSHRYVYLSLPKSLPAYWKVCKQGLCVDDEDMDVEGIDVSVDGHEAFHANWKAMVEVLYKEKAFQSLLQYHYATTKSVSAFLSACILPLSALSSTSLDLVIPPTPGGAVVSLTPPNSKLHLLPSLSELDLGLLIAAARLDIVAHTDTVNFAMAYDEYGSLMGRQRVQSASSGLLALGGGVRVWGRGVAVLSWERLVALGLLVPAGLGTGRASGYGGLEGKMWKVDMALEEIPAGLKLNNVLARWCKEI</sequence>
<evidence type="ECO:0000256" key="4">
    <source>
        <dbReference type="ARBA" id="ARBA00010042"/>
    </source>
</evidence>
<feature type="compositionally biased region" description="Low complexity" evidence="15">
    <location>
        <begin position="309"/>
        <end position="321"/>
    </location>
</feature>
<feature type="compositionally biased region" description="Acidic residues" evidence="15">
    <location>
        <begin position="425"/>
        <end position="434"/>
    </location>
</feature>
<evidence type="ECO:0000256" key="6">
    <source>
        <dbReference type="ARBA" id="ARBA00022490"/>
    </source>
</evidence>
<evidence type="ECO:0000256" key="3">
    <source>
        <dbReference type="ARBA" id="ARBA00005334"/>
    </source>
</evidence>
<feature type="compositionally biased region" description="Polar residues" evidence="15">
    <location>
        <begin position="1192"/>
        <end position="1203"/>
    </location>
</feature>
<feature type="compositionally biased region" description="Low complexity" evidence="15">
    <location>
        <begin position="860"/>
        <end position="872"/>
    </location>
</feature>
<feature type="compositionally biased region" description="Acidic residues" evidence="15">
    <location>
        <begin position="525"/>
        <end position="541"/>
    </location>
</feature>
<keyword evidence="8" id="KW-0479">Metal-binding</keyword>
<evidence type="ECO:0000256" key="1">
    <source>
        <dbReference type="ARBA" id="ARBA00004123"/>
    </source>
</evidence>
<feature type="compositionally biased region" description="Basic and acidic residues" evidence="15">
    <location>
        <begin position="347"/>
        <end position="359"/>
    </location>
</feature>
<evidence type="ECO:0000256" key="11">
    <source>
        <dbReference type="ARBA" id="ARBA00023125"/>
    </source>
</evidence>
<feature type="compositionally biased region" description="Low complexity" evidence="15">
    <location>
        <begin position="131"/>
        <end position="144"/>
    </location>
</feature>
<feature type="region of interest" description="Disordered" evidence="15">
    <location>
        <begin position="1792"/>
        <end position="1843"/>
    </location>
</feature>
<dbReference type="Proteomes" id="UP000830671">
    <property type="component" value="Chromosome 8"/>
</dbReference>
<keyword evidence="10" id="KW-0862">Zinc</keyword>
<dbReference type="PROSITE" id="PS50016">
    <property type="entry name" value="ZF_PHD_2"/>
    <property type="match status" value="1"/>
</dbReference>
<dbReference type="SMART" id="SM00382">
    <property type="entry name" value="AAA"/>
    <property type="match status" value="1"/>
</dbReference>
<dbReference type="InterPro" id="IPR003593">
    <property type="entry name" value="AAA+_ATPase"/>
</dbReference>